<dbReference type="InterPro" id="IPR008928">
    <property type="entry name" value="6-hairpin_glycosidase_sf"/>
</dbReference>
<dbReference type="RefSeq" id="WP_191789534.1">
    <property type="nucleotide sequence ID" value="NZ_JACSQE010000003.1"/>
</dbReference>
<protein>
    <submittedName>
        <fullName evidence="2">Glycoside hydrolase family 15</fullName>
    </submittedName>
</protein>
<keyword evidence="1" id="KW-0732">Signal</keyword>
<gene>
    <name evidence="2" type="ORF">H9640_04460</name>
</gene>
<reference evidence="2 3" key="1">
    <citation type="submission" date="2020-08" db="EMBL/GenBank/DDBJ databases">
        <title>A Genomic Blueprint of the Chicken Gut Microbiome.</title>
        <authorList>
            <person name="Gilroy R."/>
            <person name="Ravi A."/>
            <person name="Getino M."/>
            <person name="Pursley I."/>
            <person name="Horton D.L."/>
            <person name="Alikhan N.-F."/>
            <person name="Baker D."/>
            <person name="Gharbi K."/>
            <person name="Hall N."/>
            <person name="Watson M."/>
            <person name="Adriaenssens E.M."/>
            <person name="Foster-Nyarko E."/>
            <person name="Jarju S."/>
            <person name="Secka A."/>
            <person name="Antonio M."/>
            <person name="Oren A."/>
            <person name="Chaudhuri R."/>
            <person name="La Ragione R.M."/>
            <person name="Hildebrand F."/>
            <person name="Pallen M.J."/>
        </authorList>
    </citation>
    <scope>NUCLEOTIDE SEQUENCE [LARGE SCALE GENOMIC DNA]</scope>
    <source>
        <strain evidence="2 3">Sa2CUA8</strain>
    </source>
</reference>
<name>A0ABR8UZ31_9CELL</name>
<organism evidence="2 3">
    <name type="scientific">Oerskovia gallyi</name>
    <dbReference type="NCBI Taxonomy" id="2762226"/>
    <lineage>
        <taxon>Bacteria</taxon>
        <taxon>Bacillati</taxon>
        <taxon>Actinomycetota</taxon>
        <taxon>Actinomycetes</taxon>
        <taxon>Micrococcales</taxon>
        <taxon>Cellulomonadaceae</taxon>
        <taxon>Oerskovia</taxon>
    </lineage>
</organism>
<dbReference type="SUPFAM" id="SSF48208">
    <property type="entry name" value="Six-hairpin glycosidases"/>
    <property type="match status" value="1"/>
</dbReference>
<dbReference type="Proteomes" id="UP000633601">
    <property type="component" value="Unassembled WGS sequence"/>
</dbReference>
<evidence type="ECO:0000256" key="1">
    <source>
        <dbReference type="SAM" id="SignalP"/>
    </source>
</evidence>
<dbReference type="GO" id="GO:0016787">
    <property type="term" value="F:hydrolase activity"/>
    <property type="evidence" value="ECO:0007669"/>
    <property type="project" value="UniProtKB-KW"/>
</dbReference>
<comment type="caution">
    <text evidence="2">The sequence shown here is derived from an EMBL/GenBank/DDBJ whole genome shotgun (WGS) entry which is preliminary data.</text>
</comment>
<evidence type="ECO:0000313" key="2">
    <source>
        <dbReference type="EMBL" id="MBD7997803.1"/>
    </source>
</evidence>
<dbReference type="Gene3D" id="1.50.10.10">
    <property type="match status" value="1"/>
</dbReference>
<feature type="signal peptide" evidence="1">
    <location>
        <begin position="1"/>
        <end position="36"/>
    </location>
</feature>
<dbReference type="EMBL" id="JACSQE010000003">
    <property type="protein sequence ID" value="MBD7997803.1"/>
    <property type="molecule type" value="Genomic_DNA"/>
</dbReference>
<dbReference type="InterPro" id="IPR012341">
    <property type="entry name" value="6hp_glycosidase-like_sf"/>
</dbReference>
<feature type="chain" id="PRO_5045047515" evidence="1">
    <location>
        <begin position="37"/>
        <end position="484"/>
    </location>
</feature>
<dbReference type="PANTHER" id="PTHR31616:SF0">
    <property type="entry name" value="GLUCAN 1,4-ALPHA-GLUCOSIDASE"/>
    <property type="match status" value="1"/>
</dbReference>
<keyword evidence="3" id="KW-1185">Reference proteome</keyword>
<sequence length="484" mass="50558">MRTVRFATTRWRLAVLGAAIAPVVVLVTAGATPAHRPTDVHVDLYQDGVATAGDGSLLRLPDGMAATYLDGSRVLDPAALDPGWLAGGLDPRDGEVDRLTVIAGPPLATDQLQDAEAAASAAEASRAWLAAGDVPGEGTRFAALGQDALLDLHALTLENGASLAAPSPRWRFVWPRDASFTAAAYARTGHVDDALRVLDFLRSVQEADGSFQARYRPDAAGVPDDRGSQSDGNGWALWSAWTVVDAIEDPQDRAAARVRLAPLVDASTDYVLGVLDEDTALPPPSSDYWEVHPTELTLGTAAPLLAGLEAARSIYADGEQWAPAADAARAAARLRTAVEERFGPQGYPRHASGGPQDAATTFTLPPFQPTALAGAQDAWRSSVMSMLRPAGGVAPGAGWRTDGISWTPQTALFALAGASTGEVEVAESWLDWLATHRTASGAIPEKVLADGSPAAVAPLTWSSALVVLTLVELEDQRAAAATLP</sequence>
<keyword evidence="2" id="KW-0378">Hydrolase</keyword>
<proteinExistence type="predicted"/>
<accession>A0ABR8UZ31</accession>
<evidence type="ECO:0000313" key="3">
    <source>
        <dbReference type="Proteomes" id="UP000633601"/>
    </source>
</evidence>
<dbReference type="PANTHER" id="PTHR31616">
    <property type="entry name" value="TREHALASE"/>
    <property type="match status" value="1"/>
</dbReference>